<dbReference type="EMBL" id="CBLU010000025">
    <property type="protein sequence ID" value="CDG05793.1"/>
    <property type="molecule type" value="Genomic_DNA"/>
</dbReference>
<proteinExistence type="predicted"/>
<name>S6F2H4_LACLL</name>
<organism evidence="1 2">
    <name type="scientific">Lactococcus lactis subsp. lactis A12</name>
    <dbReference type="NCBI Taxonomy" id="1137134"/>
    <lineage>
        <taxon>Bacteria</taxon>
        <taxon>Bacillati</taxon>
        <taxon>Bacillota</taxon>
        <taxon>Bacilli</taxon>
        <taxon>Lactobacillales</taxon>
        <taxon>Streptococcaceae</taxon>
        <taxon>Lactococcus</taxon>
    </lineage>
</organism>
<dbReference type="RefSeq" id="WP_021723295.1">
    <property type="nucleotide sequence ID" value="NZ_CBLU010000025.1"/>
</dbReference>
<comment type="caution">
    <text evidence="1">The sequence shown here is derived from an EMBL/GenBank/DDBJ whole genome shotgun (WGS) entry which is preliminary data.</text>
</comment>
<evidence type="ECO:0000313" key="1">
    <source>
        <dbReference type="EMBL" id="CDG05793.1"/>
    </source>
</evidence>
<sequence>MGREHDIQKYLHTSSTSDVHSILFEFFSERGKGFFVPPILKLRKIELTSFIISKYKRLRDDAKEMDSNNLNLFDSSSRKNTYGEYSEANGAGQSKPEILFEKWLEKSERIKWWYRSFDRGEKYFSIAFGAKKMDFS</sequence>
<dbReference type="AlphaFoldDB" id="S6F2H4"/>
<gene>
    <name evidence="1" type="ORF">O9U_05370</name>
</gene>
<dbReference type="Proteomes" id="UP000015361">
    <property type="component" value="Unassembled WGS sequence"/>
</dbReference>
<reference evidence="1 2" key="1">
    <citation type="journal article" date="2013" name="Appl. Environ. Microbiol.">
        <title>The Carbohydrate Metabolism Signature of Lactococcus lactis Strain A12 Reveals Its Sourdough Ecosystem Origin.</title>
        <authorList>
            <person name="Passerini D."/>
            <person name="Coddeville M."/>
            <person name="Le Bourgeois P."/>
            <person name="Loubiere P."/>
            <person name="Ritzenthaler P."/>
            <person name="Fontagne-Faucher C."/>
            <person name="Daveran-Mingot M.L."/>
            <person name="Cocaign-Bousquet M."/>
        </authorList>
    </citation>
    <scope>NUCLEOTIDE SEQUENCE [LARGE SCALE GENOMIC DNA]</scope>
    <source>
        <strain evidence="1 2">A12</strain>
    </source>
</reference>
<protein>
    <submittedName>
        <fullName evidence="1">Uncharacterized protein</fullName>
    </submittedName>
</protein>
<evidence type="ECO:0000313" key="2">
    <source>
        <dbReference type="Proteomes" id="UP000015361"/>
    </source>
</evidence>
<accession>S6F2H4</accession>